<evidence type="ECO:0000256" key="5">
    <source>
        <dbReference type="ARBA" id="ARBA00022801"/>
    </source>
</evidence>
<dbReference type="AlphaFoldDB" id="A0A545AVN3"/>
<dbReference type="SUPFAM" id="SSF53474">
    <property type="entry name" value="alpha/beta-Hydrolases"/>
    <property type="match status" value="1"/>
</dbReference>
<dbReference type="GO" id="GO:0005576">
    <property type="term" value="C:extracellular region"/>
    <property type="evidence" value="ECO:0007669"/>
    <property type="project" value="UniProtKB-SubCell"/>
</dbReference>
<proteinExistence type="predicted"/>
<dbReference type="InterPro" id="IPR043595">
    <property type="entry name" value="FaeB/C/D"/>
</dbReference>
<gene>
    <name evidence="9" type="ORF">FL583_09780</name>
</gene>
<comment type="subcellular location">
    <subcellularLocation>
        <location evidence="1">Secreted</location>
    </subcellularLocation>
</comment>
<keyword evidence="2" id="KW-0964">Secreted</keyword>
<dbReference type="PROSITE" id="PS51257">
    <property type="entry name" value="PROKAR_LIPOPROTEIN"/>
    <property type="match status" value="1"/>
</dbReference>
<dbReference type="PANTHER" id="PTHR38050:SF2">
    <property type="entry name" value="FERULOYL ESTERASE C-RELATED"/>
    <property type="match status" value="1"/>
</dbReference>
<dbReference type="GO" id="GO:0030600">
    <property type="term" value="F:feruloyl esterase activity"/>
    <property type="evidence" value="ECO:0007669"/>
    <property type="project" value="InterPro"/>
</dbReference>
<evidence type="ECO:0000256" key="2">
    <source>
        <dbReference type="ARBA" id="ARBA00022525"/>
    </source>
</evidence>
<evidence type="ECO:0000313" key="9">
    <source>
        <dbReference type="EMBL" id="TQS45364.1"/>
    </source>
</evidence>
<dbReference type="Proteomes" id="UP000317982">
    <property type="component" value="Unassembled WGS sequence"/>
</dbReference>
<protein>
    <submittedName>
        <fullName evidence="9">Polyhydroxybutyrate depolymerase</fullName>
    </submittedName>
</protein>
<dbReference type="InterPro" id="IPR029058">
    <property type="entry name" value="AB_hydrolase_fold"/>
</dbReference>
<evidence type="ECO:0000256" key="7">
    <source>
        <dbReference type="ARBA" id="ARBA00023326"/>
    </source>
</evidence>
<comment type="caution">
    <text evidence="9">The sequence shown here is derived from an EMBL/GenBank/DDBJ whole genome shotgun (WGS) entry which is preliminary data.</text>
</comment>
<evidence type="ECO:0000313" key="10">
    <source>
        <dbReference type="Proteomes" id="UP000317982"/>
    </source>
</evidence>
<evidence type="ECO:0000256" key="3">
    <source>
        <dbReference type="ARBA" id="ARBA00022651"/>
    </source>
</evidence>
<accession>A0A545AVN3</accession>
<dbReference type="RefSeq" id="WP_142704229.1">
    <property type="nucleotide sequence ID" value="NZ_VIRS01000005.1"/>
</dbReference>
<evidence type="ECO:0000256" key="1">
    <source>
        <dbReference type="ARBA" id="ARBA00004613"/>
    </source>
</evidence>
<dbReference type="Gene3D" id="3.40.50.1820">
    <property type="entry name" value="alpha/beta hydrolase"/>
    <property type="match status" value="1"/>
</dbReference>
<organism evidence="9 10">
    <name type="scientific">Cryptosporangium phraense</name>
    <dbReference type="NCBI Taxonomy" id="2593070"/>
    <lineage>
        <taxon>Bacteria</taxon>
        <taxon>Bacillati</taxon>
        <taxon>Actinomycetota</taxon>
        <taxon>Actinomycetes</taxon>
        <taxon>Cryptosporangiales</taxon>
        <taxon>Cryptosporangiaceae</taxon>
        <taxon>Cryptosporangium</taxon>
    </lineage>
</organism>
<dbReference type="EMBL" id="VIRS01000005">
    <property type="protein sequence ID" value="TQS45364.1"/>
    <property type="molecule type" value="Genomic_DNA"/>
</dbReference>
<keyword evidence="10" id="KW-1185">Reference proteome</keyword>
<keyword evidence="5" id="KW-0378">Hydrolase</keyword>
<dbReference type="InParanoid" id="A0A545AVN3"/>
<keyword evidence="7" id="KW-0624">Polysaccharide degradation</keyword>
<feature type="signal peptide" evidence="8">
    <location>
        <begin position="1"/>
        <end position="20"/>
    </location>
</feature>
<keyword evidence="3" id="KW-0858">Xylan degradation</keyword>
<dbReference type="PANTHER" id="PTHR38050">
    <property type="match status" value="1"/>
</dbReference>
<evidence type="ECO:0000256" key="8">
    <source>
        <dbReference type="SAM" id="SignalP"/>
    </source>
</evidence>
<feature type="chain" id="PRO_5039201498" evidence="8">
    <location>
        <begin position="21"/>
        <end position="297"/>
    </location>
</feature>
<dbReference type="InterPro" id="IPR010126">
    <property type="entry name" value="Esterase_phb"/>
</dbReference>
<evidence type="ECO:0000256" key="4">
    <source>
        <dbReference type="ARBA" id="ARBA00022729"/>
    </source>
</evidence>
<reference evidence="9 10" key="1">
    <citation type="submission" date="2019-07" db="EMBL/GenBank/DDBJ databases">
        <title>Cryptosporangium phraense sp. nov., isolated from plant litter.</title>
        <authorList>
            <person name="Suriyachadkun C."/>
        </authorList>
    </citation>
    <scope>NUCLEOTIDE SEQUENCE [LARGE SCALE GENOMIC DNA]</scope>
    <source>
        <strain evidence="9 10">A-T 5661</strain>
    </source>
</reference>
<evidence type="ECO:0000256" key="6">
    <source>
        <dbReference type="ARBA" id="ARBA00023277"/>
    </source>
</evidence>
<keyword evidence="6" id="KW-0119">Carbohydrate metabolism</keyword>
<dbReference type="Pfam" id="PF10503">
    <property type="entry name" value="Esterase_PHB"/>
    <property type="match status" value="1"/>
</dbReference>
<keyword evidence="4 8" id="KW-0732">Signal</keyword>
<dbReference type="OrthoDB" id="9767239at2"/>
<dbReference type="GO" id="GO:0045493">
    <property type="term" value="P:xylan catabolic process"/>
    <property type="evidence" value="ECO:0007669"/>
    <property type="project" value="UniProtKB-KW"/>
</dbReference>
<name>A0A545AVN3_9ACTN</name>
<dbReference type="FunCoup" id="A0A545AVN3">
    <property type="interactions" value="23"/>
</dbReference>
<sequence>MRVVAVVLVLLLGAAGCDRAAARPAAPASTSVETVRVGDVERTYRLHVPTAAVGRTGAPVVIVLHGGGGNGAQVEKQTGFSDLADREGFLAVYPDGSGRTRLLTWNAGTCCGYARDRDVDDVGFLRVLIAQFPGRRVYVTGFSNGAMLAYRAGCELADQVGAIAPVSGAMDLPSCRPARPLPVYAIHGDADPIVPYDGGTSSSRIANPAVAGSHRSVAYAMTSWSRFDGCSGSSTSFRGAITTVRYTGCAADVRFDTVVGGEHAWPGGRSSRPGADPPTTELDATEAIWSFFATHGG</sequence>